<dbReference type="AlphaFoldDB" id="A0A2I2GQB3"/>
<evidence type="ECO:0000313" key="3">
    <source>
        <dbReference type="Proteomes" id="UP000234275"/>
    </source>
</evidence>
<dbReference type="CDD" id="cd03062">
    <property type="entry name" value="TRX_Fd_Sucrase"/>
    <property type="match status" value="1"/>
</dbReference>
<keyword evidence="3" id="KW-1185">Reference proteome</keyword>
<comment type="caution">
    <text evidence="2">The sequence shown here is derived from an EMBL/GenBank/DDBJ whole genome shotgun (WGS) entry which is preliminary data.</text>
</comment>
<dbReference type="PANTHER" id="PTHR31902:SF14">
    <property type="entry name" value="ACTIN PATCHES DISTAL PROTEIN 1"/>
    <property type="match status" value="1"/>
</dbReference>
<reference evidence="2 3" key="1">
    <citation type="submission" date="2016-12" db="EMBL/GenBank/DDBJ databases">
        <title>The genomes of Aspergillus section Nigri reveals drivers in fungal speciation.</title>
        <authorList>
            <consortium name="DOE Joint Genome Institute"/>
            <person name="Vesth T.C."/>
            <person name="Nybo J."/>
            <person name="Theobald S."/>
            <person name="Brandl J."/>
            <person name="Frisvad J.C."/>
            <person name="Nielsen K.F."/>
            <person name="Lyhne E.K."/>
            <person name="Kogle M.E."/>
            <person name="Kuo A."/>
            <person name="Riley R."/>
            <person name="Clum A."/>
            <person name="Nolan M."/>
            <person name="Lipzen A."/>
            <person name="Salamov A."/>
            <person name="Henrissat B."/>
            <person name="Wiebenga A."/>
            <person name="De Vries R.P."/>
            <person name="Grigoriev I.V."/>
            <person name="Mortensen U.H."/>
            <person name="Andersen M.R."/>
            <person name="Baker S.E."/>
        </authorList>
    </citation>
    <scope>NUCLEOTIDE SEQUENCE [LARGE SCALE GENOMIC DNA]</scope>
    <source>
        <strain evidence="2 3">IBT 23096</strain>
    </source>
</reference>
<feature type="compositionally biased region" description="Polar residues" evidence="1">
    <location>
        <begin position="198"/>
        <end position="207"/>
    </location>
</feature>
<dbReference type="Pfam" id="PF06999">
    <property type="entry name" value="Suc_Fer-like"/>
    <property type="match status" value="1"/>
</dbReference>
<dbReference type="OrthoDB" id="10253744at2759"/>
<feature type="region of interest" description="Disordered" evidence="1">
    <location>
        <begin position="188"/>
        <end position="224"/>
    </location>
</feature>
<feature type="region of interest" description="Disordered" evidence="1">
    <location>
        <begin position="1"/>
        <end position="46"/>
    </location>
</feature>
<organism evidence="2 3">
    <name type="scientific">Aspergillus steynii IBT 23096</name>
    <dbReference type="NCBI Taxonomy" id="1392250"/>
    <lineage>
        <taxon>Eukaryota</taxon>
        <taxon>Fungi</taxon>
        <taxon>Dikarya</taxon>
        <taxon>Ascomycota</taxon>
        <taxon>Pezizomycotina</taxon>
        <taxon>Eurotiomycetes</taxon>
        <taxon>Eurotiomycetidae</taxon>
        <taxon>Eurotiales</taxon>
        <taxon>Aspergillaceae</taxon>
        <taxon>Aspergillus</taxon>
        <taxon>Aspergillus subgen. Circumdati</taxon>
    </lineage>
</organism>
<dbReference type="EMBL" id="MSFO01000001">
    <property type="protein sequence ID" value="PLB55065.1"/>
    <property type="molecule type" value="Genomic_DNA"/>
</dbReference>
<evidence type="ECO:0000256" key="1">
    <source>
        <dbReference type="SAM" id="MobiDB-lite"/>
    </source>
</evidence>
<name>A0A2I2GQB3_9EURO</name>
<sequence length="368" mass="40386">MQALFRKGTSLFSPTPTDSSPEPGQTPEQSTPVTSTEDFSKAPSHDALFPKTDPAVDGEDCRHDCASCTVRYPAKFDVDQEDEVYGNVGGWATHLLVATGKTDWVRDVADESGSVMEAIEKGGIEPNNGKLKLSASNIPVPDEYHYHEPGTQPTTVLLLPSFTIVDHVTPALAPDLITHFVNPAPTTTTPLAGVEDVSSPTEKNQAAESEPAVPAPQTPLRSRASPHAAVILLCSQRTRDARCGQSAPLLKREFERHLRPLGLYRDLDDERPGGVGIYFISHVGGHKYAANVIVYRRRDFEWYKKQAKETGETAPQPDEGAAQGIWLARVRPEDCENVIRYTVLQGKVVKPKEQLRGGFDRERGLISW</sequence>
<accession>A0A2I2GQB3</accession>
<gene>
    <name evidence="2" type="ORF">P170DRAFT_421680</name>
</gene>
<proteinExistence type="predicted"/>
<dbReference type="VEuPathDB" id="FungiDB:P170DRAFT_421680"/>
<dbReference type="SUPFAM" id="SSF52833">
    <property type="entry name" value="Thioredoxin-like"/>
    <property type="match status" value="1"/>
</dbReference>
<dbReference type="InterPro" id="IPR036249">
    <property type="entry name" value="Thioredoxin-like_sf"/>
</dbReference>
<dbReference type="PANTHER" id="PTHR31902">
    <property type="entry name" value="ACTIN PATCHES DISTAL PROTEIN 1"/>
    <property type="match status" value="1"/>
</dbReference>
<dbReference type="STRING" id="1392250.A0A2I2GQB3"/>
<dbReference type="GeneID" id="36555081"/>
<dbReference type="RefSeq" id="XP_024710367.1">
    <property type="nucleotide sequence ID" value="XM_024847382.1"/>
</dbReference>
<dbReference type="Gene3D" id="3.40.30.10">
    <property type="entry name" value="Glutaredoxin"/>
    <property type="match status" value="1"/>
</dbReference>
<dbReference type="Proteomes" id="UP000234275">
    <property type="component" value="Unassembled WGS sequence"/>
</dbReference>
<dbReference type="InterPro" id="IPR009737">
    <property type="entry name" value="Aim32/Apd1-like"/>
</dbReference>
<protein>
    <recommendedName>
        <fullName evidence="4">Sucrase/ferredoxin domain protein</fullName>
    </recommendedName>
</protein>
<evidence type="ECO:0008006" key="4">
    <source>
        <dbReference type="Google" id="ProtNLM"/>
    </source>
</evidence>
<feature type="compositionally biased region" description="Polar residues" evidence="1">
    <location>
        <begin position="10"/>
        <end position="37"/>
    </location>
</feature>
<evidence type="ECO:0000313" key="2">
    <source>
        <dbReference type="EMBL" id="PLB55065.1"/>
    </source>
</evidence>